<evidence type="ECO:0000313" key="1">
    <source>
        <dbReference type="EMBL" id="GAI65832.1"/>
    </source>
</evidence>
<gene>
    <name evidence="1" type="ORF">S12H4_08558</name>
</gene>
<feature type="non-terminal residue" evidence="1">
    <location>
        <position position="1"/>
    </location>
</feature>
<proteinExistence type="predicted"/>
<sequence>VEWSIISLAGATLDANPVFKYDGISVSASEDEINPVTEEAPSSATDVNLWDYIASGTAYVDPFINEAGHSKEVDLGASAKAGLQTAVTASQSWFAIGFQSPGDECPTLGDEVFRVSNFYSEDKTEPVADPKPTLYVVYTPPAVGLENKSANMGSKMVAAGLI</sequence>
<dbReference type="EMBL" id="BARW01003321">
    <property type="protein sequence ID" value="GAI65832.1"/>
    <property type="molecule type" value="Genomic_DNA"/>
</dbReference>
<reference evidence="1" key="1">
    <citation type="journal article" date="2014" name="Front. Microbiol.">
        <title>High frequency of phylogenetically diverse reductive dehalogenase-homologous genes in deep subseafloor sedimentary metagenomes.</title>
        <authorList>
            <person name="Kawai M."/>
            <person name="Futagami T."/>
            <person name="Toyoda A."/>
            <person name="Takaki Y."/>
            <person name="Nishi S."/>
            <person name="Hori S."/>
            <person name="Arai W."/>
            <person name="Tsubouchi T."/>
            <person name="Morono Y."/>
            <person name="Uchiyama I."/>
            <person name="Ito T."/>
            <person name="Fujiyama A."/>
            <person name="Inagaki F."/>
            <person name="Takami H."/>
        </authorList>
    </citation>
    <scope>NUCLEOTIDE SEQUENCE</scope>
    <source>
        <strain evidence="1">Expedition CK06-06</strain>
    </source>
</reference>
<comment type="caution">
    <text evidence="1">The sequence shown here is derived from an EMBL/GenBank/DDBJ whole genome shotgun (WGS) entry which is preliminary data.</text>
</comment>
<protein>
    <submittedName>
        <fullName evidence="1">Uncharacterized protein</fullName>
    </submittedName>
</protein>
<organism evidence="1">
    <name type="scientific">marine sediment metagenome</name>
    <dbReference type="NCBI Taxonomy" id="412755"/>
    <lineage>
        <taxon>unclassified sequences</taxon>
        <taxon>metagenomes</taxon>
        <taxon>ecological metagenomes</taxon>
    </lineage>
</organism>
<accession>X1QBG4</accession>
<dbReference type="AlphaFoldDB" id="X1QBG4"/>
<name>X1QBG4_9ZZZZ</name>